<keyword evidence="4" id="KW-1185">Reference proteome</keyword>
<sequence length="188" mass="21423">MQSFYIYLYRDPKDQTPVYVGKGIHNRAYIHGSASSNPKLKNLIRCRRAEGYVIEPTIHYEVDEATALEMEKFWINFFGRADLGEGTLFNLTDGGDGCGGWNRGRVLTPSHKAAIGAANKGRKCPPNSEEVRKRKSEAAKGRPKTEEHKKKLSLSQIGRKKTPEQVEKNRQAQLEHNRRKRELIESDK</sequence>
<dbReference type="InterPro" id="IPR003611">
    <property type="entry name" value="NUMOD3"/>
</dbReference>
<gene>
    <name evidence="3" type="ORF">Q8X39_04690</name>
</gene>
<dbReference type="GO" id="GO:0003677">
    <property type="term" value="F:DNA binding"/>
    <property type="evidence" value="ECO:0007669"/>
    <property type="project" value="UniProtKB-KW"/>
</dbReference>
<dbReference type="EMBL" id="JAUZEE010000002">
    <property type="protein sequence ID" value="MDP4299921.1"/>
    <property type="molecule type" value="Genomic_DNA"/>
</dbReference>
<evidence type="ECO:0000256" key="1">
    <source>
        <dbReference type="SAM" id="MobiDB-lite"/>
    </source>
</evidence>
<keyword evidence="3" id="KW-0238">DNA-binding</keyword>
<dbReference type="RefSeq" id="WP_305748477.1">
    <property type="nucleotide sequence ID" value="NZ_JAUZEE010000002.1"/>
</dbReference>
<evidence type="ECO:0000313" key="4">
    <source>
        <dbReference type="Proteomes" id="UP001235760"/>
    </source>
</evidence>
<feature type="compositionally biased region" description="Basic and acidic residues" evidence="1">
    <location>
        <begin position="129"/>
        <end position="149"/>
    </location>
</feature>
<dbReference type="InterPro" id="IPR000305">
    <property type="entry name" value="GIY-YIG_endonuc"/>
</dbReference>
<reference evidence="3 4" key="1">
    <citation type="submission" date="2023-08" db="EMBL/GenBank/DDBJ databases">
        <authorList>
            <person name="Roldan D.M."/>
            <person name="Menes R.J."/>
        </authorList>
    </citation>
    <scope>NUCLEOTIDE SEQUENCE [LARGE SCALE GENOMIC DNA]</scope>
    <source>
        <strain evidence="3 4">CCM 2812</strain>
    </source>
</reference>
<dbReference type="PROSITE" id="PS50164">
    <property type="entry name" value="GIY_YIG"/>
    <property type="match status" value="1"/>
</dbReference>
<evidence type="ECO:0000259" key="2">
    <source>
        <dbReference type="PROSITE" id="PS50164"/>
    </source>
</evidence>
<name>A0ABT9G0I1_LEPDI</name>
<evidence type="ECO:0000313" key="3">
    <source>
        <dbReference type="EMBL" id="MDP4299921.1"/>
    </source>
</evidence>
<comment type="caution">
    <text evidence="3">The sequence shown here is derived from an EMBL/GenBank/DDBJ whole genome shotgun (WGS) entry which is preliminary data.</text>
</comment>
<protein>
    <submittedName>
        <fullName evidence="3">NUMOD3 domain-containing DNA-binding protein</fullName>
    </submittedName>
</protein>
<accession>A0ABT9G0I1</accession>
<feature type="compositionally biased region" description="Basic and acidic residues" evidence="1">
    <location>
        <begin position="161"/>
        <end position="188"/>
    </location>
</feature>
<dbReference type="Proteomes" id="UP001235760">
    <property type="component" value="Unassembled WGS sequence"/>
</dbReference>
<dbReference type="Pfam" id="PF07460">
    <property type="entry name" value="NUMOD3"/>
    <property type="match status" value="2"/>
</dbReference>
<feature type="region of interest" description="Disordered" evidence="1">
    <location>
        <begin position="115"/>
        <end position="188"/>
    </location>
</feature>
<proteinExistence type="predicted"/>
<organism evidence="3 4">
    <name type="scientific">Leptothrix discophora</name>
    <dbReference type="NCBI Taxonomy" id="89"/>
    <lineage>
        <taxon>Bacteria</taxon>
        <taxon>Pseudomonadati</taxon>
        <taxon>Pseudomonadota</taxon>
        <taxon>Betaproteobacteria</taxon>
        <taxon>Burkholderiales</taxon>
        <taxon>Sphaerotilaceae</taxon>
        <taxon>Leptothrix</taxon>
    </lineage>
</organism>
<feature type="domain" description="GIY-YIG" evidence="2">
    <location>
        <begin position="2"/>
        <end position="91"/>
    </location>
</feature>